<dbReference type="Proteomes" id="UP001501729">
    <property type="component" value="Unassembled WGS sequence"/>
</dbReference>
<sequence>MESTEIAVRSVRTVGEKTIALELESPPKFEAQPGQFVQVRGELDGEKITRHYTLSSPDTDGTFEITVGVDPEGDLSPWLAELESGDIVEVDGPFGRSYYEGEESVVVLAGGPGVGPAVGIAERAIADGGEAMVIYRDDEPAHEGRLRELETAGATVVITNEPLTDNDAVTDALSRAEGQVFVYGFADFIEAANEALMSTGHDSDDSKSENFG</sequence>
<evidence type="ECO:0000259" key="1">
    <source>
        <dbReference type="PROSITE" id="PS51384"/>
    </source>
</evidence>
<dbReference type="SUPFAM" id="SSF63380">
    <property type="entry name" value="Riboflavin synthase domain-like"/>
    <property type="match status" value="1"/>
</dbReference>
<dbReference type="PROSITE" id="PS51384">
    <property type="entry name" value="FAD_FR"/>
    <property type="match status" value="1"/>
</dbReference>
<dbReference type="Pfam" id="PF00970">
    <property type="entry name" value="FAD_binding_6"/>
    <property type="match status" value="1"/>
</dbReference>
<accession>A0AAV3ULZ6</accession>
<dbReference type="RefSeq" id="WP_227773911.1">
    <property type="nucleotide sequence ID" value="NZ_BAABKX010000015.1"/>
</dbReference>
<feature type="domain" description="FAD-binding FR-type" evidence="1">
    <location>
        <begin position="1"/>
        <end position="100"/>
    </location>
</feature>
<proteinExistence type="predicted"/>
<organism evidence="2 3">
    <name type="scientific">Haladaptatus pallidirubidus</name>
    <dbReference type="NCBI Taxonomy" id="1008152"/>
    <lineage>
        <taxon>Archaea</taxon>
        <taxon>Methanobacteriati</taxon>
        <taxon>Methanobacteriota</taxon>
        <taxon>Stenosarchaea group</taxon>
        <taxon>Halobacteria</taxon>
        <taxon>Halobacteriales</taxon>
        <taxon>Haladaptataceae</taxon>
        <taxon>Haladaptatus</taxon>
    </lineage>
</organism>
<dbReference type="EMBL" id="BAABKX010000015">
    <property type="protein sequence ID" value="GAA5057580.1"/>
    <property type="molecule type" value="Genomic_DNA"/>
</dbReference>
<dbReference type="InterPro" id="IPR039261">
    <property type="entry name" value="FNR_nucleotide-bd"/>
</dbReference>
<dbReference type="InterPro" id="IPR008333">
    <property type="entry name" value="Cbr1-like_FAD-bd_dom"/>
</dbReference>
<evidence type="ECO:0000313" key="2">
    <source>
        <dbReference type="EMBL" id="GAA5057580.1"/>
    </source>
</evidence>
<reference evidence="2 3" key="1">
    <citation type="journal article" date="2019" name="Int. J. Syst. Evol. Microbiol.">
        <title>The Global Catalogue of Microorganisms (GCM) 10K type strain sequencing project: providing services to taxonomists for standard genome sequencing and annotation.</title>
        <authorList>
            <consortium name="The Broad Institute Genomics Platform"/>
            <consortium name="The Broad Institute Genome Sequencing Center for Infectious Disease"/>
            <person name="Wu L."/>
            <person name="Ma J."/>
        </authorList>
    </citation>
    <scope>NUCLEOTIDE SEQUENCE [LARGE SCALE GENOMIC DNA]</scope>
    <source>
        <strain evidence="2 3">JCM 17504</strain>
    </source>
</reference>
<dbReference type="InterPro" id="IPR017938">
    <property type="entry name" value="Riboflavin_synthase-like_b-brl"/>
</dbReference>
<keyword evidence="3" id="KW-1185">Reference proteome</keyword>
<dbReference type="InterPro" id="IPR017927">
    <property type="entry name" value="FAD-bd_FR_type"/>
</dbReference>
<dbReference type="SUPFAM" id="SSF52343">
    <property type="entry name" value="Ferredoxin reductase-like, C-terminal NADP-linked domain"/>
    <property type="match status" value="1"/>
</dbReference>
<dbReference type="CDD" id="cd00322">
    <property type="entry name" value="FNR_like"/>
    <property type="match status" value="1"/>
</dbReference>
<dbReference type="Gene3D" id="2.40.30.10">
    <property type="entry name" value="Translation factors"/>
    <property type="match status" value="1"/>
</dbReference>
<protein>
    <submittedName>
        <fullName evidence="2">Ferredoxin--NADP reductase</fullName>
    </submittedName>
</protein>
<dbReference type="PANTHER" id="PTHR47354:SF5">
    <property type="entry name" value="PROTEIN RFBI"/>
    <property type="match status" value="1"/>
</dbReference>
<dbReference type="PANTHER" id="PTHR47354">
    <property type="entry name" value="NADH OXIDOREDUCTASE HCR"/>
    <property type="match status" value="1"/>
</dbReference>
<dbReference type="AlphaFoldDB" id="A0AAV3ULZ6"/>
<dbReference type="InterPro" id="IPR050415">
    <property type="entry name" value="MRET"/>
</dbReference>
<comment type="caution">
    <text evidence="2">The sequence shown here is derived from an EMBL/GenBank/DDBJ whole genome shotgun (WGS) entry which is preliminary data.</text>
</comment>
<evidence type="ECO:0000313" key="3">
    <source>
        <dbReference type="Proteomes" id="UP001501729"/>
    </source>
</evidence>
<dbReference type="GeneID" id="68614158"/>
<gene>
    <name evidence="2" type="ORF">GCM10025751_39690</name>
</gene>
<name>A0AAV3ULZ6_9EURY</name>
<dbReference type="GO" id="GO:0016491">
    <property type="term" value="F:oxidoreductase activity"/>
    <property type="evidence" value="ECO:0007669"/>
    <property type="project" value="InterPro"/>
</dbReference>